<dbReference type="Proteomes" id="UP000253517">
    <property type="component" value="Unassembled WGS sequence"/>
</dbReference>
<comment type="caution">
    <text evidence="4">The sequence shown here is derived from an EMBL/GenBank/DDBJ whole genome shotgun (WGS) entry which is preliminary data.</text>
</comment>
<protein>
    <submittedName>
        <fullName evidence="4">Alkaline phosphatase D</fullName>
    </submittedName>
</protein>
<dbReference type="InterPro" id="IPR038607">
    <property type="entry name" value="PhoD-like_sf"/>
</dbReference>
<accession>A0A369A7T5</accession>
<proteinExistence type="predicted"/>
<dbReference type="CDD" id="cd07389">
    <property type="entry name" value="MPP_PhoD"/>
    <property type="match status" value="1"/>
</dbReference>
<evidence type="ECO:0000259" key="3">
    <source>
        <dbReference type="Pfam" id="PF25077"/>
    </source>
</evidence>
<dbReference type="PANTHER" id="PTHR33987">
    <property type="entry name" value="CALCINEURIN-LIKE METALLO-PHOSPHOESTERASE SUPERFAMILY PROTEIN"/>
    <property type="match status" value="1"/>
</dbReference>
<evidence type="ECO:0000259" key="2">
    <source>
        <dbReference type="Pfam" id="PF09423"/>
    </source>
</evidence>
<evidence type="ECO:0000313" key="4">
    <source>
        <dbReference type="EMBL" id="RCX05422.1"/>
    </source>
</evidence>
<dbReference type="InterPro" id="IPR029052">
    <property type="entry name" value="Metallo-depent_PP-like"/>
</dbReference>
<name>A0A369A7T5_9FLAO</name>
<organism evidence="4 5">
    <name type="scientific">Schleiferia thermophila</name>
    <dbReference type="NCBI Taxonomy" id="884107"/>
    <lineage>
        <taxon>Bacteria</taxon>
        <taxon>Pseudomonadati</taxon>
        <taxon>Bacteroidota</taxon>
        <taxon>Flavobacteriia</taxon>
        <taxon>Flavobacteriales</taxon>
        <taxon>Schleiferiaceae</taxon>
        <taxon>Schleiferia</taxon>
    </lineage>
</organism>
<evidence type="ECO:0000313" key="5">
    <source>
        <dbReference type="Proteomes" id="UP000253517"/>
    </source>
</evidence>
<dbReference type="PANTHER" id="PTHR33987:SF1">
    <property type="entry name" value="CALCINEURIN-LIKE METALLO-PHOSPHOESTERASE SUPERFAMILY PROTEIN"/>
    <property type="match status" value="1"/>
</dbReference>
<dbReference type="SUPFAM" id="SSF56300">
    <property type="entry name" value="Metallo-dependent phosphatases"/>
    <property type="match status" value="1"/>
</dbReference>
<dbReference type="InterPro" id="IPR018946">
    <property type="entry name" value="PhoD-like_MPP"/>
</dbReference>
<dbReference type="Gene3D" id="3.60.21.70">
    <property type="entry name" value="PhoD-like phosphatase"/>
    <property type="match status" value="1"/>
</dbReference>
<feature type="chain" id="PRO_5017067434" evidence="1">
    <location>
        <begin position="20"/>
        <end position="447"/>
    </location>
</feature>
<reference evidence="4 5" key="1">
    <citation type="submission" date="2018-07" db="EMBL/GenBank/DDBJ databases">
        <title>Genomic Encyclopedia of Type Strains, Phase IV (KMG-IV): sequencing the most valuable type-strain genomes for metagenomic binning, comparative biology and taxonomic classification.</title>
        <authorList>
            <person name="Goeker M."/>
        </authorList>
    </citation>
    <scope>NUCLEOTIDE SEQUENCE [LARGE SCALE GENOMIC DNA]</scope>
    <source>
        <strain evidence="4 5">DSM 21410</strain>
    </source>
</reference>
<dbReference type="Pfam" id="PF25077">
    <property type="entry name" value="DUF7800"/>
    <property type="match status" value="1"/>
</dbReference>
<dbReference type="AlphaFoldDB" id="A0A369A7T5"/>
<sequence length="447" mass="51437">MTRGAVLLFSFLLSVSLPAQRSLKSISASEWINAGPMLGYVHMKEAHLWIQTKKPAEVAIHYRPLGSNQNWTTTEVIKTESKTANTAKFVLDEVLPGKVYEYKVFVNGSQLNFPNSLTFKTLVDWRFRQDPPEFTILAGSCSYFNEDIADRPGRPYGGDYQIFEKMADMKADVMLWLGDNVYMRPIDFGSRRGFLHRYTHDRSYPQLQRFLQTGSHIAIWDDHDFGPNDANGSYVGKVWAHEAFRLFWANPPLVQFGCENSIASAMEFNDVHIFLLDNRSFRTEIMNNGQHQIFGREQLDWLINNLKYSNAPFKLVCAGGQMVSDAKVFENFANYEEERAYLFRRIEEENIKGVIFLTGDRHHSEVCLMTNRKGNKIFDFTTSPLTSGAVTKKVEENSYRINGSLIQQRNFLALHFSGKQGERKLQAIFYSSDGDKLFEYTIHQKEL</sequence>
<gene>
    <name evidence="4" type="ORF">DES35_101707</name>
</gene>
<feature type="signal peptide" evidence="1">
    <location>
        <begin position="1"/>
        <end position="19"/>
    </location>
</feature>
<keyword evidence="5" id="KW-1185">Reference proteome</keyword>
<keyword evidence="1" id="KW-0732">Signal</keyword>
<feature type="domain" description="DUF7800" evidence="3">
    <location>
        <begin position="33"/>
        <end position="116"/>
    </location>
</feature>
<feature type="domain" description="PhoD-like phosphatase metallophosphatase" evidence="2">
    <location>
        <begin position="140"/>
        <end position="407"/>
    </location>
</feature>
<dbReference type="EMBL" id="QPJS01000001">
    <property type="protein sequence ID" value="RCX05422.1"/>
    <property type="molecule type" value="Genomic_DNA"/>
</dbReference>
<dbReference type="Pfam" id="PF09423">
    <property type="entry name" value="PhoD"/>
    <property type="match status" value="1"/>
</dbReference>
<dbReference type="InterPro" id="IPR056702">
    <property type="entry name" value="DUF7800"/>
</dbReference>
<evidence type="ECO:0000256" key="1">
    <source>
        <dbReference type="SAM" id="SignalP"/>
    </source>
</evidence>
<dbReference type="RefSeq" id="WP_114365787.1">
    <property type="nucleotide sequence ID" value="NZ_BHZF01000001.1"/>
</dbReference>